<sequence>MDILSKLSERLNDLMNEAEIKTPELSEKTGIDQSAIARILRAERMPSLNSLTIIADFFHCSTDYLLGLSDTLDEKTFAKRPPFNEQLTYLLKHFNISKYRLEKETKLTEETVNRWHKGKYEPTVESLVRLAKYFDCSTDFILGREN</sequence>
<dbReference type="GO" id="GO:0003677">
    <property type="term" value="F:DNA binding"/>
    <property type="evidence" value="ECO:0007669"/>
    <property type="project" value="UniProtKB-KW"/>
</dbReference>
<dbReference type="PANTHER" id="PTHR46558">
    <property type="entry name" value="TRACRIPTIONAL REGULATORY PROTEIN-RELATED-RELATED"/>
    <property type="match status" value="1"/>
</dbReference>
<dbReference type="InterPro" id="IPR010982">
    <property type="entry name" value="Lambda_DNA-bd_dom_sf"/>
</dbReference>
<dbReference type="Gene3D" id="1.10.260.40">
    <property type="entry name" value="lambda repressor-like DNA-binding domains"/>
    <property type="match status" value="2"/>
</dbReference>
<dbReference type="CDD" id="cd00093">
    <property type="entry name" value="HTH_XRE"/>
    <property type="match status" value="2"/>
</dbReference>
<feature type="domain" description="HTH cro/C1-type" evidence="2">
    <location>
        <begin position="24"/>
        <end position="65"/>
    </location>
</feature>
<reference evidence="3" key="2">
    <citation type="journal article" date="2021" name="PeerJ">
        <title>Extensive microbial diversity within the chicken gut microbiome revealed by metagenomics and culture.</title>
        <authorList>
            <person name="Gilroy R."/>
            <person name="Ravi A."/>
            <person name="Getino M."/>
            <person name="Pursley I."/>
            <person name="Horton D.L."/>
            <person name="Alikhan N.F."/>
            <person name="Baker D."/>
            <person name="Gharbi K."/>
            <person name="Hall N."/>
            <person name="Watson M."/>
            <person name="Adriaenssens E.M."/>
            <person name="Foster-Nyarko E."/>
            <person name="Jarju S."/>
            <person name="Secka A."/>
            <person name="Antonio M."/>
            <person name="Oren A."/>
            <person name="Chaudhuri R.R."/>
            <person name="La Ragione R."/>
            <person name="Hildebrand F."/>
            <person name="Pallen M.J."/>
        </authorList>
    </citation>
    <scope>NUCLEOTIDE SEQUENCE</scope>
    <source>
        <strain evidence="3">6276</strain>
    </source>
</reference>
<evidence type="ECO:0000259" key="2">
    <source>
        <dbReference type="PROSITE" id="PS50943"/>
    </source>
</evidence>
<dbReference type="EMBL" id="DVIU01000050">
    <property type="protein sequence ID" value="HIS35501.1"/>
    <property type="molecule type" value="Genomic_DNA"/>
</dbReference>
<gene>
    <name evidence="3" type="ORF">IAC10_02565</name>
</gene>
<comment type="caution">
    <text evidence="3">The sequence shown here is derived from an EMBL/GenBank/DDBJ whole genome shotgun (WGS) entry which is preliminary data.</text>
</comment>
<proteinExistence type="predicted"/>
<protein>
    <submittedName>
        <fullName evidence="3">Helix-turn-helix transcriptional regulator</fullName>
    </submittedName>
</protein>
<dbReference type="Proteomes" id="UP000823928">
    <property type="component" value="Unassembled WGS sequence"/>
</dbReference>
<reference evidence="3" key="1">
    <citation type="submission" date="2020-10" db="EMBL/GenBank/DDBJ databases">
        <authorList>
            <person name="Gilroy R."/>
        </authorList>
    </citation>
    <scope>NUCLEOTIDE SEQUENCE</scope>
    <source>
        <strain evidence="3">6276</strain>
    </source>
</reference>
<evidence type="ECO:0000313" key="3">
    <source>
        <dbReference type="EMBL" id="HIS35501.1"/>
    </source>
</evidence>
<dbReference type="SUPFAM" id="SSF47413">
    <property type="entry name" value="lambda repressor-like DNA-binding domains"/>
    <property type="match status" value="2"/>
</dbReference>
<dbReference type="PANTHER" id="PTHR46558:SF11">
    <property type="entry name" value="HTH-TYPE TRANSCRIPTIONAL REGULATOR XRE"/>
    <property type="match status" value="1"/>
</dbReference>
<dbReference type="PROSITE" id="PS50943">
    <property type="entry name" value="HTH_CROC1"/>
    <property type="match status" value="2"/>
</dbReference>
<organism evidence="3 4">
    <name type="scientific">Candidatus Scatousia excrementigallinarum</name>
    <dbReference type="NCBI Taxonomy" id="2840935"/>
    <lineage>
        <taxon>Bacteria</taxon>
        <taxon>Candidatus Scatousia</taxon>
    </lineage>
</organism>
<accession>A0A9D1EWY5</accession>
<dbReference type="InterPro" id="IPR001387">
    <property type="entry name" value="Cro/C1-type_HTH"/>
</dbReference>
<name>A0A9D1EWY5_9BACT</name>
<evidence type="ECO:0000313" key="4">
    <source>
        <dbReference type="Proteomes" id="UP000823928"/>
    </source>
</evidence>
<dbReference type="SMART" id="SM00530">
    <property type="entry name" value="HTH_XRE"/>
    <property type="match status" value="2"/>
</dbReference>
<keyword evidence="1" id="KW-0238">DNA-binding</keyword>
<feature type="domain" description="HTH cro/C1-type" evidence="2">
    <location>
        <begin position="87"/>
        <end position="141"/>
    </location>
</feature>
<dbReference type="Pfam" id="PF01381">
    <property type="entry name" value="HTH_3"/>
    <property type="match status" value="2"/>
</dbReference>
<evidence type="ECO:0000256" key="1">
    <source>
        <dbReference type="ARBA" id="ARBA00023125"/>
    </source>
</evidence>
<dbReference type="AlphaFoldDB" id="A0A9D1EWY5"/>